<name>A0A6G4CJ50_ECOLX</name>
<dbReference type="EMBL" id="JAAIWJ010000169">
    <property type="protein sequence ID" value="NEZ09885.1"/>
    <property type="molecule type" value="Genomic_DNA"/>
</dbReference>
<proteinExistence type="predicted"/>
<dbReference type="InterPro" id="IPR036316">
    <property type="entry name" value="Pili_assmbl_chap_C_dom_sf"/>
</dbReference>
<comment type="caution">
    <text evidence="1">The sequence shown here is derived from an EMBL/GenBank/DDBJ whole genome shotgun (WGS) entry which is preliminary data.</text>
</comment>
<dbReference type="AlphaFoldDB" id="A0A6G4CJ50"/>
<feature type="non-terminal residue" evidence="1">
    <location>
        <position position="1"/>
    </location>
</feature>
<reference evidence="1" key="1">
    <citation type="journal article" date="2006" name="Food Microbiol.">
        <title>Occurrence of non-O157 shiga toxin-producing Escherichia coli in ready-to-eat food from supermarkets in Argentina.</title>
        <authorList>
            <person name="Balague C."/>
            <person name="Khan A.A."/>
            <person name="Fernandez L."/>
            <person name="Redolfi A.L."/>
            <person name="Aquili V."/>
            <person name="Voltattorni P."/>
            <person name="Hofer C."/>
            <person name="Ebner G."/>
            <person name="Duenas S."/>
            <person name="Cerniglia C.E."/>
        </authorList>
    </citation>
    <scope>NUCLEOTIDE SEQUENCE</scope>
    <source>
        <strain evidence="1">EC21</strain>
    </source>
</reference>
<protein>
    <submittedName>
        <fullName evidence="1">Molecular chaperone</fullName>
    </submittedName>
</protein>
<accession>A0A6G4CJ50</accession>
<gene>
    <name evidence="1" type="ORF">G4V01_24080</name>
</gene>
<reference evidence="1" key="2">
    <citation type="submission" date="2020-02" db="EMBL/GenBank/DDBJ databases">
        <authorList>
            <person name="Alotaibi K."/>
            <person name="Khan A."/>
        </authorList>
    </citation>
    <scope>NUCLEOTIDE SEQUENCE</scope>
    <source>
        <strain evidence="1">EC21</strain>
    </source>
</reference>
<sequence length="60" mass="6702">LNLNAVIYSMHNIPVTYIPPKSTKNLGRVSAIDSNIIKWNYINDLGEIGPMVESKLDSNE</sequence>
<evidence type="ECO:0000313" key="1">
    <source>
        <dbReference type="EMBL" id="NEZ09885.1"/>
    </source>
</evidence>
<dbReference type="SUPFAM" id="SSF49584">
    <property type="entry name" value="Periplasmic chaperone C-domain"/>
    <property type="match status" value="1"/>
</dbReference>
<organism evidence="1">
    <name type="scientific">Escherichia coli</name>
    <dbReference type="NCBI Taxonomy" id="562"/>
    <lineage>
        <taxon>Bacteria</taxon>
        <taxon>Pseudomonadati</taxon>
        <taxon>Pseudomonadota</taxon>
        <taxon>Gammaproteobacteria</taxon>
        <taxon>Enterobacterales</taxon>
        <taxon>Enterobacteriaceae</taxon>
        <taxon>Escherichia</taxon>
    </lineage>
</organism>